<protein>
    <recommendedName>
        <fullName evidence="4">Periplasmic binding protein domain-containing protein</fullName>
    </recommendedName>
</protein>
<evidence type="ECO:0000256" key="1">
    <source>
        <dbReference type="ARBA" id="ARBA00004196"/>
    </source>
</evidence>
<evidence type="ECO:0000259" key="4">
    <source>
        <dbReference type="Pfam" id="PF13407"/>
    </source>
</evidence>
<dbReference type="InterPro" id="IPR050555">
    <property type="entry name" value="Bact_Solute-Bind_Prot2"/>
</dbReference>
<name>A0A1F6DE00_9BACT</name>
<comment type="caution">
    <text evidence="5">The sequence shown here is derived from an EMBL/GenBank/DDBJ whole genome shotgun (WGS) entry which is preliminary data.</text>
</comment>
<dbReference type="InterPro" id="IPR028082">
    <property type="entry name" value="Peripla_BP_I"/>
</dbReference>
<dbReference type="CDD" id="cd01538">
    <property type="entry name" value="PBP1_ABC_xylose_binding-like"/>
    <property type="match status" value="1"/>
</dbReference>
<dbReference type="PANTHER" id="PTHR30036:SF1">
    <property type="entry name" value="D-XYLOSE-BINDING PERIPLASMIC PROTEIN"/>
    <property type="match status" value="1"/>
</dbReference>
<dbReference type="GO" id="GO:0030288">
    <property type="term" value="C:outer membrane-bounded periplasmic space"/>
    <property type="evidence" value="ECO:0007669"/>
    <property type="project" value="TreeGrafter"/>
</dbReference>
<dbReference type="Proteomes" id="UP000178794">
    <property type="component" value="Unassembled WGS sequence"/>
</dbReference>
<dbReference type="InterPro" id="IPR025997">
    <property type="entry name" value="SBP_2_dom"/>
</dbReference>
<gene>
    <name evidence="5" type="ORF">A3C89_00305</name>
</gene>
<dbReference type="PANTHER" id="PTHR30036">
    <property type="entry name" value="D-XYLOSE-BINDING PERIPLASMIC PROTEIN"/>
    <property type="match status" value="1"/>
</dbReference>
<evidence type="ECO:0000256" key="3">
    <source>
        <dbReference type="SAM" id="Phobius"/>
    </source>
</evidence>
<comment type="subcellular location">
    <subcellularLocation>
        <location evidence="1">Cell envelope</location>
    </subcellularLocation>
</comment>
<sequence>MIQLFFRKHYRLIILLVTVGVAVAFGAAYYLRAPRSNLVGVSFSNDDVPRWQVESDRMQEQLEEKGYDVAVRFAQGSKELQAEQLQELVELGARVIVVNPVDANNLIPVIRDAQAKGVKFIAHDRLILGGAVDYFTTIRMQDVGRIAAQRYLVAAAGKNLVYIAGDPADTNAGYHHDGTMQALEYAVERGDVVLQGDLVTDWSAKSAYEVMKEFLKSGKEVDAVIGGNDLIAIGAQKALAEAGIMGTFIAGGDADVAACRAILAGTQTITLYKPSIAIADASVLVADHFMRGEKPPIYGLADNGFMRVPSSYVEPTVIDATNVLIEGTTCSPRS</sequence>
<feature type="domain" description="Periplasmic binding protein" evidence="4">
    <location>
        <begin position="39"/>
        <end position="294"/>
    </location>
</feature>
<accession>A0A1F6DE00</accession>
<keyword evidence="3" id="KW-0812">Transmembrane</keyword>
<feature type="transmembrane region" description="Helical" evidence="3">
    <location>
        <begin position="12"/>
        <end position="31"/>
    </location>
</feature>
<proteinExistence type="predicted"/>
<reference evidence="5 6" key="1">
    <citation type="journal article" date="2016" name="Nat. Commun.">
        <title>Thousands of microbial genomes shed light on interconnected biogeochemical processes in an aquifer system.</title>
        <authorList>
            <person name="Anantharaman K."/>
            <person name="Brown C.T."/>
            <person name="Hug L.A."/>
            <person name="Sharon I."/>
            <person name="Castelle C.J."/>
            <person name="Probst A.J."/>
            <person name="Thomas B.C."/>
            <person name="Singh A."/>
            <person name="Wilkins M.J."/>
            <person name="Karaoz U."/>
            <person name="Brodie E.L."/>
            <person name="Williams K.H."/>
            <person name="Hubbard S.S."/>
            <person name="Banfield J.F."/>
        </authorList>
    </citation>
    <scope>NUCLEOTIDE SEQUENCE [LARGE SCALE GENOMIC DNA]</scope>
</reference>
<dbReference type="SUPFAM" id="SSF53822">
    <property type="entry name" value="Periplasmic binding protein-like I"/>
    <property type="match status" value="1"/>
</dbReference>
<dbReference type="EMBL" id="MFLF01000013">
    <property type="protein sequence ID" value="OGG59644.1"/>
    <property type="molecule type" value="Genomic_DNA"/>
</dbReference>
<keyword evidence="3" id="KW-0472">Membrane</keyword>
<dbReference type="Gene3D" id="3.40.50.2300">
    <property type="match status" value="2"/>
</dbReference>
<keyword evidence="2" id="KW-0732">Signal</keyword>
<dbReference type="GO" id="GO:0030246">
    <property type="term" value="F:carbohydrate binding"/>
    <property type="evidence" value="ECO:0007669"/>
    <property type="project" value="TreeGrafter"/>
</dbReference>
<evidence type="ECO:0000313" key="5">
    <source>
        <dbReference type="EMBL" id="OGG59644.1"/>
    </source>
</evidence>
<organism evidence="5 6">
    <name type="scientific">Candidatus Kaiserbacteria bacterium RIFCSPHIGHO2_02_FULL_50_50</name>
    <dbReference type="NCBI Taxonomy" id="1798492"/>
    <lineage>
        <taxon>Bacteria</taxon>
        <taxon>Candidatus Kaiseribacteriota</taxon>
    </lineage>
</organism>
<evidence type="ECO:0000256" key="2">
    <source>
        <dbReference type="ARBA" id="ARBA00022729"/>
    </source>
</evidence>
<evidence type="ECO:0000313" key="6">
    <source>
        <dbReference type="Proteomes" id="UP000178794"/>
    </source>
</evidence>
<keyword evidence="3" id="KW-1133">Transmembrane helix</keyword>
<dbReference type="AlphaFoldDB" id="A0A1F6DE00"/>
<dbReference type="STRING" id="1798492.A3C89_00305"/>
<dbReference type="Pfam" id="PF13407">
    <property type="entry name" value="Peripla_BP_4"/>
    <property type="match status" value="1"/>
</dbReference>